<dbReference type="NCBIfam" id="NF006530">
    <property type="entry name" value="PRK08999.1"/>
    <property type="match status" value="1"/>
</dbReference>
<dbReference type="Pfam" id="PF14815">
    <property type="entry name" value="NUDIX_4"/>
    <property type="match status" value="1"/>
</dbReference>
<evidence type="ECO:0000256" key="14">
    <source>
        <dbReference type="ARBA" id="ARBA00041592"/>
    </source>
</evidence>
<comment type="similarity">
    <text evidence="2">Belongs to the Nudix hydrolase family.</text>
</comment>
<evidence type="ECO:0000256" key="13">
    <source>
        <dbReference type="ARBA" id="ARBA00040794"/>
    </source>
</evidence>
<dbReference type="EMBL" id="RBRB01000314">
    <property type="protein sequence ID" value="RMQ28037.1"/>
    <property type="molecule type" value="Genomic_DNA"/>
</dbReference>
<dbReference type="Pfam" id="PF02581">
    <property type="entry name" value="TMP-TENI"/>
    <property type="match status" value="1"/>
</dbReference>
<dbReference type="GO" id="GO:0046872">
    <property type="term" value="F:metal ion binding"/>
    <property type="evidence" value="ECO:0007669"/>
    <property type="project" value="UniProtKB-KW"/>
</dbReference>
<evidence type="ECO:0000259" key="19">
    <source>
        <dbReference type="PROSITE" id="PS51462"/>
    </source>
</evidence>
<keyword evidence="8 18" id="KW-0460">Magnesium</keyword>
<dbReference type="InterPro" id="IPR020476">
    <property type="entry name" value="Nudix_hydrolase"/>
</dbReference>
<dbReference type="PROSITE" id="PS51462">
    <property type="entry name" value="NUDIX"/>
    <property type="match status" value="1"/>
</dbReference>
<dbReference type="InterPro" id="IPR015797">
    <property type="entry name" value="NUDIX_hydrolase-like_dom_sf"/>
</dbReference>
<dbReference type="NCBIfam" id="TIGR00586">
    <property type="entry name" value="mutt"/>
    <property type="match status" value="1"/>
</dbReference>
<dbReference type="GO" id="GO:0009228">
    <property type="term" value="P:thiamine biosynthetic process"/>
    <property type="evidence" value="ECO:0007669"/>
    <property type="project" value="UniProtKB-KW"/>
</dbReference>
<dbReference type="CDD" id="cd03425">
    <property type="entry name" value="NUDIX_MutT_NudA_like"/>
    <property type="match status" value="1"/>
</dbReference>
<dbReference type="EC" id="3.6.1.55" evidence="12"/>
<keyword evidence="9" id="KW-0234">DNA repair</keyword>
<dbReference type="CDD" id="cd00564">
    <property type="entry name" value="TMP_TenI"/>
    <property type="match status" value="1"/>
</dbReference>
<feature type="binding site" evidence="17">
    <location>
        <position position="40"/>
    </location>
    <ligand>
        <name>8-oxo-dGTP</name>
        <dbReference type="ChEBI" id="CHEBI:77896"/>
    </ligand>
</feature>
<evidence type="ECO:0000256" key="1">
    <source>
        <dbReference type="ARBA" id="ARBA00001946"/>
    </source>
</evidence>
<dbReference type="InterPro" id="IPR013785">
    <property type="entry name" value="Aldolase_TIM"/>
</dbReference>
<comment type="caution">
    <text evidence="20">The sequence shown here is derived from an EMBL/GenBank/DDBJ whole genome shotgun (WGS) entry which is preliminary data.</text>
</comment>
<feature type="binding site" evidence="18">
    <location>
        <position position="74"/>
    </location>
    <ligand>
        <name>Mg(2+)</name>
        <dbReference type="ChEBI" id="CHEBI:18420"/>
    </ligand>
</feature>
<feature type="binding site" evidence="17">
    <location>
        <position position="45"/>
    </location>
    <ligand>
        <name>8-oxo-dGTP</name>
        <dbReference type="ChEBI" id="CHEBI:77896"/>
    </ligand>
</feature>
<dbReference type="GO" id="GO:0008413">
    <property type="term" value="F:8-oxo-7,8-dihydroguanosine triphosphate pyrophosphatase activity"/>
    <property type="evidence" value="ECO:0007669"/>
    <property type="project" value="InterPro"/>
</dbReference>
<evidence type="ECO:0000256" key="17">
    <source>
        <dbReference type="PIRSR" id="PIRSR603561-1"/>
    </source>
</evidence>
<comment type="catalytic activity">
    <reaction evidence="11">
        <text>8-oxo-GTP + H2O = 8-oxo-GMP + diphosphate + H(+)</text>
        <dbReference type="Rhea" id="RHEA:67616"/>
        <dbReference type="ChEBI" id="CHEBI:15377"/>
        <dbReference type="ChEBI" id="CHEBI:15378"/>
        <dbReference type="ChEBI" id="CHEBI:33019"/>
        <dbReference type="ChEBI" id="CHEBI:143553"/>
        <dbReference type="ChEBI" id="CHEBI:145694"/>
    </reaction>
</comment>
<evidence type="ECO:0000256" key="2">
    <source>
        <dbReference type="ARBA" id="ARBA00005582"/>
    </source>
</evidence>
<dbReference type="Gene3D" id="3.90.79.10">
    <property type="entry name" value="Nucleoside Triphosphate Pyrophosphohydrolase"/>
    <property type="match status" value="1"/>
</dbReference>
<keyword evidence="4" id="KW-0235">DNA replication</keyword>
<dbReference type="InterPro" id="IPR000086">
    <property type="entry name" value="NUDIX_hydrolase_dom"/>
</dbReference>
<reference evidence="20 21" key="1">
    <citation type="submission" date="2018-08" db="EMBL/GenBank/DDBJ databases">
        <title>Recombination of ecologically and evolutionarily significant loci maintains genetic cohesion in the Pseudomonas syringae species complex.</title>
        <authorList>
            <person name="Dillon M."/>
            <person name="Thakur S."/>
            <person name="Almeida R.N.D."/>
            <person name="Weir B.S."/>
            <person name="Guttman D.S."/>
        </authorList>
    </citation>
    <scope>NUCLEOTIDE SEQUENCE [LARGE SCALE GENOMIC DNA]</scope>
    <source>
        <strain evidence="20 21">ICMP 19074</strain>
    </source>
</reference>
<evidence type="ECO:0000256" key="5">
    <source>
        <dbReference type="ARBA" id="ARBA00022723"/>
    </source>
</evidence>
<comment type="cofactor">
    <cofactor evidence="1 18">
        <name>Mg(2+)</name>
        <dbReference type="ChEBI" id="CHEBI:18420"/>
    </cofactor>
</comment>
<evidence type="ECO:0000256" key="12">
    <source>
        <dbReference type="ARBA" id="ARBA00038905"/>
    </source>
</evidence>
<dbReference type="GO" id="GO:0035539">
    <property type="term" value="F:8-oxo-7,8-dihydrodeoxyguanosine triphosphate pyrophosphatase activity"/>
    <property type="evidence" value="ECO:0007669"/>
    <property type="project" value="UniProtKB-EC"/>
</dbReference>
<evidence type="ECO:0000256" key="3">
    <source>
        <dbReference type="ARBA" id="ARBA00022457"/>
    </source>
</evidence>
<dbReference type="AlphaFoldDB" id="A0A3M4KFK5"/>
<feature type="binding site" evidence="17">
    <location>
        <begin position="51"/>
        <end position="54"/>
    </location>
    <ligand>
        <name>8-oxo-dGTP</name>
        <dbReference type="ChEBI" id="CHEBI:77896"/>
    </ligand>
</feature>
<sequence length="333" mass="35677">MACIQALAAGWSGGVLIVKRVHVAAAVIRGTDGRVLIARRADSQHQGGLWEFPGGKVEAGETVEMALARELQEELGIVVTAARPLIKVCHDYPDKQVLLDVWEVSAFTGEPHGAEGQPLVWASPRELANYDFPAANQPIVAAARLPGEYLITPEGLDNIELLRGMQKAIAGGIKLVQLRAPGGYDPKYRDLAVDAAGLCAGKAQLMLKGPLEWLGDFPSAGWHLTAQQLRKYASNGRPFPENRWLAASCHSAEELALAEQMGVDFVTLSPVQPTLTHPDAHPLGWEQAAQLIAGFNKPVFLLGGVGPAQCQQAWESGAQGVAGIRAFWPDEIV</sequence>
<dbReference type="GO" id="GO:0044715">
    <property type="term" value="F:8-oxo-dGDP phosphatase activity"/>
    <property type="evidence" value="ECO:0007669"/>
    <property type="project" value="TreeGrafter"/>
</dbReference>
<dbReference type="GO" id="GO:0006260">
    <property type="term" value="P:DNA replication"/>
    <property type="evidence" value="ECO:0007669"/>
    <property type="project" value="UniProtKB-KW"/>
</dbReference>
<dbReference type="Gene3D" id="3.20.20.70">
    <property type="entry name" value="Aldolase class I"/>
    <property type="match status" value="1"/>
</dbReference>
<keyword evidence="7" id="KW-0378">Hydrolase</keyword>
<proteinExistence type="inferred from homology"/>
<dbReference type="SUPFAM" id="SSF55811">
    <property type="entry name" value="Nudix"/>
    <property type="match status" value="1"/>
</dbReference>
<dbReference type="PANTHER" id="PTHR47707:SF1">
    <property type="entry name" value="NUDIX HYDROLASE FAMILY PROTEIN"/>
    <property type="match status" value="1"/>
</dbReference>
<dbReference type="GO" id="GO:0044716">
    <property type="term" value="F:8-oxo-GDP phosphatase activity"/>
    <property type="evidence" value="ECO:0007669"/>
    <property type="project" value="TreeGrafter"/>
</dbReference>
<dbReference type="InterPro" id="IPR047127">
    <property type="entry name" value="MutT-like"/>
</dbReference>
<feature type="binding site" evidence="18">
    <location>
        <position position="54"/>
    </location>
    <ligand>
        <name>Mg(2+)</name>
        <dbReference type="ChEBI" id="CHEBI:18420"/>
    </ligand>
</feature>
<evidence type="ECO:0000256" key="6">
    <source>
        <dbReference type="ARBA" id="ARBA00022763"/>
    </source>
</evidence>
<dbReference type="InterPro" id="IPR029119">
    <property type="entry name" value="MutY_C"/>
</dbReference>
<evidence type="ECO:0000256" key="8">
    <source>
        <dbReference type="ARBA" id="ARBA00022842"/>
    </source>
</evidence>
<name>A0A3M4KFK5_PSESF</name>
<feature type="domain" description="Nudix hydrolase" evidence="19">
    <location>
        <begin position="18"/>
        <end position="145"/>
    </location>
</feature>
<protein>
    <recommendedName>
        <fullName evidence="13">8-oxo-dGTP diphosphatase</fullName>
        <ecNumber evidence="12">3.6.1.55</ecNumber>
    </recommendedName>
    <alternativeName>
        <fullName evidence="16">7,8-dihydro-8-oxoguanine-triphosphatase</fullName>
    </alternativeName>
    <alternativeName>
        <fullName evidence="15">Mutator protein MutT</fullName>
    </alternativeName>
    <alternativeName>
        <fullName evidence="14">dGTP pyrophosphohydrolase</fullName>
    </alternativeName>
</protein>
<evidence type="ECO:0000256" key="7">
    <source>
        <dbReference type="ARBA" id="ARBA00022801"/>
    </source>
</evidence>
<gene>
    <name evidence="20" type="ORF">ALQ07_04745</name>
</gene>
<dbReference type="PRINTS" id="PR00502">
    <property type="entry name" value="NUDIXFAMILY"/>
</dbReference>
<evidence type="ECO:0000256" key="11">
    <source>
        <dbReference type="ARBA" id="ARBA00036904"/>
    </source>
</evidence>
<keyword evidence="6" id="KW-0227">DNA damage</keyword>
<dbReference type="InterPro" id="IPR020084">
    <property type="entry name" value="NUDIX_hydrolase_CS"/>
</dbReference>
<dbReference type="FunFam" id="3.90.79.10:FF:000014">
    <property type="entry name" value="8-oxo-dGTP diphosphatase MutT"/>
    <property type="match status" value="1"/>
</dbReference>
<feature type="binding site" evidence="17">
    <location>
        <position position="136"/>
    </location>
    <ligand>
        <name>8-oxo-dGTP</name>
        <dbReference type="ChEBI" id="CHEBI:77896"/>
    </ligand>
</feature>
<dbReference type="InterPro" id="IPR022998">
    <property type="entry name" value="ThiamineP_synth_TenI"/>
</dbReference>
<dbReference type="PANTHER" id="PTHR47707">
    <property type="entry name" value="8-OXO-DGTP DIPHOSPHATASE"/>
    <property type="match status" value="1"/>
</dbReference>
<dbReference type="SUPFAM" id="SSF51391">
    <property type="entry name" value="Thiamin phosphate synthase"/>
    <property type="match status" value="1"/>
</dbReference>
<keyword evidence="5 18" id="KW-0479">Metal-binding</keyword>
<keyword evidence="3" id="KW-0515">Mutator protein</keyword>
<evidence type="ECO:0000256" key="9">
    <source>
        <dbReference type="ARBA" id="ARBA00023204"/>
    </source>
</evidence>
<evidence type="ECO:0000256" key="16">
    <source>
        <dbReference type="ARBA" id="ARBA00042798"/>
    </source>
</evidence>
<dbReference type="InterPro" id="IPR036206">
    <property type="entry name" value="ThiamineP_synth_sf"/>
</dbReference>
<accession>A0A3M4KFK5</accession>
<dbReference type="PROSITE" id="PS00893">
    <property type="entry name" value="NUDIX_BOX"/>
    <property type="match status" value="1"/>
</dbReference>
<organism evidence="20 21">
    <name type="scientific">Pseudomonas syringae pv. actinidiae</name>
    <dbReference type="NCBI Taxonomy" id="103796"/>
    <lineage>
        <taxon>Bacteria</taxon>
        <taxon>Pseudomonadati</taxon>
        <taxon>Pseudomonadota</taxon>
        <taxon>Gammaproteobacteria</taxon>
        <taxon>Pseudomonadales</taxon>
        <taxon>Pseudomonadaceae</taxon>
        <taxon>Pseudomonas</taxon>
        <taxon>Pseudomonas syringae</taxon>
    </lineage>
</organism>
<dbReference type="GO" id="GO:0006281">
    <property type="term" value="P:DNA repair"/>
    <property type="evidence" value="ECO:0007669"/>
    <property type="project" value="UniProtKB-KW"/>
</dbReference>
<evidence type="ECO:0000313" key="20">
    <source>
        <dbReference type="EMBL" id="RMQ28037.1"/>
    </source>
</evidence>
<evidence type="ECO:0000256" key="10">
    <source>
        <dbReference type="ARBA" id="ARBA00035861"/>
    </source>
</evidence>
<dbReference type="InterPro" id="IPR003561">
    <property type="entry name" value="Mutator_MutT"/>
</dbReference>
<evidence type="ECO:0000256" key="4">
    <source>
        <dbReference type="ARBA" id="ARBA00022705"/>
    </source>
</evidence>
<comment type="catalytic activity">
    <reaction evidence="10">
        <text>8-oxo-dGTP + H2O = 8-oxo-dGMP + diphosphate + H(+)</text>
        <dbReference type="Rhea" id="RHEA:31575"/>
        <dbReference type="ChEBI" id="CHEBI:15377"/>
        <dbReference type="ChEBI" id="CHEBI:15378"/>
        <dbReference type="ChEBI" id="CHEBI:33019"/>
        <dbReference type="ChEBI" id="CHEBI:63224"/>
        <dbReference type="ChEBI" id="CHEBI:77896"/>
        <dbReference type="EC" id="3.6.1.55"/>
    </reaction>
</comment>
<evidence type="ECO:0000256" key="15">
    <source>
        <dbReference type="ARBA" id="ARBA00041979"/>
    </source>
</evidence>
<dbReference type="Proteomes" id="UP000273140">
    <property type="component" value="Unassembled WGS sequence"/>
</dbReference>
<evidence type="ECO:0000256" key="18">
    <source>
        <dbReference type="PIRSR" id="PIRSR603561-2"/>
    </source>
</evidence>
<evidence type="ECO:0000313" key="21">
    <source>
        <dbReference type="Proteomes" id="UP000273140"/>
    </source>
</evidence>